<feature type="transmembrane region" description="Helical" evidence="7">
    <location>
        <begin position="185"/>
        <end position="207"/>
    </location>
</feature>
<keyword evidence="6 7" id="KW-0472">Membrane</keyword>
<dbReference type="PANTHER" id="PTHR43386:SF25">
    <property type="entry name" value="PEPTIDE ABC TRANSPORTER PERMEASE PROTEIN"/>
    <property type="match status" value="1"/>
</dbReference>
<feature type="transmembrane region" description="Helical" evidence="7">
    <location>
        <begin position="107"/>
        <end position="131"/>
    </location>
</feature>
<dbReference type="EMBL" id="BNAV01000009">
    <property type="protein sequence ID" value="GHF73346.1"/>
    <property type="molecule type" value="Genomic_DNA"/>
</dbReference>
<gene>
    <name evidence="9" type="ORF">GCM10017566_54130</name>
</gene>
<dbReference type="Gene3D" id="1.10.3720.10">
    <property type="entry name" value="MetI-like"/>
    <property type="match status" value="1"/>
</dbReference>
<dbReference type="CDD" id="cd06261">
    <property type="entry name" value="TM_PBP2"/>
    <property type="match status" value="1"/>
</dbReference>
<dbReference type="Proteomes" id="UP000658656">
    <property type="component" value="Unassembled WGS sequence"/>
</dbReference>
<organism evidence="9 10">
    <name type="scientific">Amycolatopsis bartoniae</name>
    <dbReference type="NCBI Taxonomy" id="941986"/>
    <lineage>
        <taxon>Bacteria</taxon>
        <taxon>Bacillati</taxon>
        <taxon>Actinomycetota</taxon>
        <taxon>Actinomycetes</taxon>
        <taxon>Pseudonocardiales</taxon>
        <taxon>Pseudonocardiaceae</taxon>
        <taxon>Amycolatopsis</taxon>
    </lineage>
</organism>
<evidence type="ECO:0000313" key="10">
    <source>
        <dbReference type="Proteomes" id="UP000658656"/>
    </source>
</evidence>
<feature type="transmembrane region" description="Helical" evidence="7">
    <location>
        <begin position="137"/>
        <end position="155"/>
    </location>
</feature>
<dbReference type="SUPFAM" id="SSF161098">
    <property type="entry name" value="MetI-like"/>
    <property type="match status" value="1"/>
</dbReference>
<sequence>MNWNGRVSLSFMVGAVLMTLFIGTGVVSLFWLPYDVDRIDIAHKFASPGTAAHLLGTDALGRDVLAQLMSGAKVSLLVSVVSTVVAVVPGVVLGLVIAGIEGRIQSVLIRVTDVGLALPGILVALVLATAIGAGKTAAIIAIVFSFIPIVVRVTIGPAKQVLALEYIEAAYSYGRSRLFVLFRHVLPNVASVIIVLASVMFASAILVEAALSYLGVGSQRPEVSWGLMLNESQATVDTAPYLVVFPGLAIVIAVLGFNLMGDGLRSAFDPHQTKAVIA</sequence>
<keyword evidence="4 7" id="KW-0812">Transmembrane</keyword>
<evidence type="ECO:0000256" key="3">
    <source>
        <dbReference type="ARBA" id="ARBA00022475"/>
    </source>
</evidence>
<dbReference type="PROSITE" id="PS50928">
    <property type="entry name" value="ABC_TM1"/>
    <property type="match status" value="1"/>
</dbReference>
<dbReference type="Pfam" id="PF00528">
    <property type="entry name" value="BPD_transp_1"/>
    <property type="match status" value="1"/>
</dbReference>
<evidence type="ECO:0000256" key="6">
    <source>
        <dbReference type="ARBA" id="ARBA00023136"/>
    </source>
</evidence>
<keyword evidence="2 7" id="KW-0813">Transport</keyword>
<dbReference type="InterPro" id="IPR050366">
    <property type="entry name" value="BP-dependent_transpt_permease"/>
</dbReference>
<dbReference type="AlphaFoldDB" id="A0A8H9IXE6"/>
<feature type="domain" description="ABC transmembrane type-1" evidence="8">
    <location>
        <begin position="72"/>
        <end position="261"/>
    </location>
</feature>
<keyword evidence="5 7" id="KW-1133">Transmembrane helix</keyword>
<reference evidence="9" key="2">
    <citation type="submission" date="2020-09" db="EMBL/GenBank/DDBJ databases">
        <authorList>
            <person name="Sun Q."/>
            <person name="Zhou Y."/>
        </authorList>
    </citation>
    <scope>NUCLEOTIDE SEQUENCE</scope>
    <source>
        <strain evidence="9">CGMCC 4.7679</strain>
    </source>
</reference>
<evidence type="ECO:0000313" key="9">
    <source>
        <dbReference type="EMBL" id="GHF73346.1"/>
    </source>
</evidence>
<comment type="subcellular location">
    <subcellularLocation>
        <location evidence="1 7">Cell membrane</location>
        <topology evidence="1 7">Multi-pass membrane protein</topology>
    </subcellularLocation>
</comment>
<protein>
    <submittedName>
        <fullName evidence="9">ABC transporter permease</fullName>
    </submittedName>
</protein>
<dbReference type="PANTHER" id="PTHR43386">
    <property type="entry name" value="OLIGOPEPTIDE TRANSPORT SYSTEM PERMEASE PROTEIN APPC"/>
    <property type="match status" value="1"/>
</dbReference>
<feature type="transmembrane region" description="Helical" evidence="7">
    <location>
        <begin position="7"/>
        <end position="32"/>
    </location>
</feature>
<proteinExistence type="inferred from homology"/>
<comment type="caution">
    <text evidence="9">The sequence shown here is derived from an EMBL/GenBank/DDBJ whole genome shotgun (WGS) entry which is preliminary data.</text>
</comment>
<dbReference type="RefSeq" id="WP_145933045.1">
    <property type="nucleotide sequence ID" value="NZ_BNAV01000009.1"/>
</dbReference>
<evidence type="ECO:0000259" key="8">
    <source>
        <dbReference type="PROSITE" id="PS50928"/>
    </source>
</evidence>
<dbReference type="GO" id="GO:0005886">
    <property type="term" value="C:plasma membrane"/>
    <property type="evidence" value="ECO:0007669"/>
    <property type="project" value="UniProtKB-SubCell"/>
</dbReference>
<accession>A0A8H9IXE6</accession>
<dbReference type="InterPro" id="IPR035906">
    <property type="entry name" value="MetI-like_sf"/>
</dbReference>
<evidence type="ECO:0000256" key="2">
    <source>
        <dbReference type="ARBA" id="ARBA00022448"/>
    </source>
</evidence>
<keyword evidence="10" id="KW-1185">Reference proteome</keyword>
<evidence type="ECO:0000256" key="7">
    <source>
        <dbReference type="RuleBase" id="RU363032"/>
    </source>
</evidence>
<name>A0A8H9IXE6_9PSEU</name>
<dbReference type="InterPro" id="IPR000515">
    <property type="entry name" value="MetI-like"/>
</dbReference>
<evidence type="ECO:0000256" key="4">
    <source>
        <dbReference type="ARBA" id="ARBA00022692"/>
    </source>
</evidence>
<evidence type="ECO:0000256" key="1">
    <source>
        <dbReference type="ARBA" id="ARBA00004651"/>
    </source>
</evidence>
<comment type="similarity">
    <text evidence="7">Belongs to the binding-protein-dependent transport system permease family.</text>
</comment>
<feature type="transmembrane region" description="Helical" evidence="7">
    <location>
        <begin position="239"/>
        <end position="260"/>
    </location>
</feature>
<keyword evidence="3" id="KW-1003">Cell membrane</keyword>
<evidence type="ECO:0000256" key="5">
    <source>
        <dbReference type="ARBA" id="ARBA00022989"/>
    </source>
</evidence>
<dbReference type="OrthoDB" id="3531748at2"/>
<feature type="transmembrane region" description="Helical" evidence="7">
    <location>
        <begin position="76"/>
        <end position="100"/>
    </location>
</feature>
<dbReference type="GO" id="GO:0055085">
    <property type="term" value="P:transmembrane transport"/>
    <property type="evidence" value="ECO:0007669"/>
    <property type="project" value="InterPro"/>
</dbReference>
<reference evidence="9" key="1">
    <citation type="journal article" date="2014" name="Int. J. Syst. Evol. Microbiol.">
        <title>Complete genome sequence of Corynebacterium casei LMG S-19264T (=DSM 44701T), isolated from a smear-ripened cheese.</title>
        <authorList>
            <consortium name="US DOE Joint Genome Institute (JGI-PGF)"/>
            <person name="Walter F."/>
            <person name="Albersmeier A."/>
            <person name="Kalinowski J."/>
            <person name="Ruckert C."/>
        </authorList>
    </citation>
    <scope>NUCLEOTIDE SEQUENCE</scope>
    <source>
        <strain evidence="9">CGMCC 4.7679</strain>
    </source>
</reference>